<feature type="compositionally biased region" description="Low complexity" evidence="1">
    <location>
        <begin position="44"/>
        <end position="58"/>
    </location>
</feature>
<dbReference type="Pfam" id="PF13843">
    <property type="entry name" value="DDE_Tnp_1_7"/>
    <property type="match status" value="1"/>
</dbReference>
<reference evidence="5" key="1">
    <citation type="submission" date="2017-02" db="UniProtKB">
        <authorList>
            <consortium name="WormBaseParasite"/>
        </authorList>
    </citation>
    <scope>IDENTIFICATION</scope>
</reference>
<dbReference type="PANTHER" id="PTHR46599:SF3">
    <property type="entry name" value="PIGGYBAC TRANSPOSABLE ELEMENT-DERIVED PROTEIN 4"/>
    <property type="match status" value="1"/>
</dbReference>
<gene>
    <name evidence="3" type="ORF">HPLM_LOCUS15430</name>
</gene>
<protein>
    <submittedName>
        <fullName evidence="5">DDE_Tnp_1_7 domain-containing protein</fullName>
    </submittedName>
</protein>
<sequence>MVDSNYYDDADLDEHFRDLLLDSDAENEGGDTDDSQDSQAIFPSTEESTSDSSSVTTLDSEDSGTEKWISDVEADTRWDFTQQHGPNNAVSMCSAPIDFFQLFIDDNLLTLIGTETNRYGSHKDSSFVDTNKEELKKFIALCIQMGLVKMPRLRDYMP</sequence>
<feature type="compositionally biased region" description="Acidic residues" evidence="1">
    <location>
        <begin position="21"/>
        <end position="36"/>
    </location>
</feature>
<evidence type="ECO:0000313" key="4">
    <source>
        <dbReference type="Proteomes" id="UP000268014"/>
    </source>
</evidence>
<dbReference type="Proteomes" id="UP000268014">
    <property type="component" value="Unassembled WGS sequence"/>
</dbReference>
<evidence type="ECO:0000259" key="2">
    <source>
        <dbReference type="Pfam" id="PF13843"/>
    </source>
</evidence>
<feature type="region of interest" description="Disordered" evidence="1">
    <location>
        <begin position="20"/>
        <end position="66"/>
    </location>
</feature>
<keyword evidence="4" id="KW-1185">Reference proteome</keyword>
<dbReference type="OrthoDB" id="5810550at2759"/>
<evidence type="ECO:0000313" key="3">
    <source>
        <dbReference type="EMBL" id="VDO56601.1"/>
    </source>
</evidence>
<accession>A0A0N4WUU3</accession>
<evidence type="ECO:0000256" key="1">
    <source>
        <dbReference type="SAM" id="MobiDB-lite"/>
    </source>
</evidence>
<dbReference type="STRING" id="6290.A0A0N4WUU3"/>
<dbReference type="OMA" id="GTEKWIS"/>
<dbReference type="EMBL" id="UZAF01018976">
    <property type="protein sequence ID" value="VDO56601.1"/>
    <property type="molecule type" value="Genomic_DNA"/>
</dbReference>
<dbReference type="InterPro" id="IPR029526">
    <property type="entry name" value="PGBD"/>
</dbReference>
<evidence type="ECO:0000313" key="5">
    <source>
        <dbReference type="WBParaSite" id="HPLM_0001543501-mRNA-1"/>
    </source>
</evidence>
<dbReference type="PANTHER" id="PTHR46599">
    <property type="entry name" value="PIGGYBAC TRANSPOSABLE ELEMENT-DERIVED PROTEIN 4"/>
    <property type="match status" value="1"/>
</dbReference>
<feature type="domain" description="PiggyBac transposable element-derived protein" evidence="2">
    <location>
        <begin position="96"/>
        <end position="156"/>
    </location>
</feature>
<dbReference type="AlphaFoldDB" id="A0A0N4WUU3"/>
<reference evidence="3 4" key="2">
    <citation type="submission" date="2018-11" db="EMBL/GenBank/DDBJ databases">
        <authorList>
            <consortium name="Pathogen Informatics"/>
        </authorList>
    </citation>
    <scope>NUCLEOTIDE SEQUENCE [LARGE SCALE GENOMIC DNA]</scope>
    <source>
        <strain evidence="3 4">MHpl1</strain>
    </source>
</reference>
<name>A0A0N4WUU3_HAEPC</name>
<organism evidence="5">
    <name type="scientific">Haemonchus placei</name>
    <name type="common">Barber's pole worm</name>
    <dbReference type="NCBI Taxonomy" id="6290"/>
    <lineage>
        <taxon>Eukaryota</taxon>
        <taxon>Metazoa</taxon>
        <taxon>Ecdysozoa</taxon>
        <taxon>Nematoda</taxon>
        <taxon>Chromadorea</taxon>
        <taxon>Rhabditida</taxon>
        <taxon>Rhabditina</taxon>
        <taxon>Rhabditomorpha</taxon>
        <taxon>Strongyloidea</taxon>
        <taxon>Trichostrongylidae</taxon>
        <taxon>Haemonchus</taxon>
    </lineage>
</organism>
<dbReference type="WBParaSite" id="HPLM_0001543501-mRNA-1">
    <property type="protein sequence ID" value="HPLM_0001543501-mRNA-1"/>
    <property type="gene ID" value="HPLM_0001543501"/>
</dbReference>
<proteinExistence type="predicted"/>